<dbReference type="InterPro" id="IPR001604">
    <property type="entry name" value="Endo_G_ENPP1-like_dom"/>
</dbReference>
<dbReference type="Gene3D" id="3.40.570.10">
    <property type="entry name" value="Extracellular Endonuclease, subunit A"/>
    <property type="match status" value="1"/>
</dbReference>
<dbReference type="Ensembl" id="ENSPKIT00000009848.1">
    <property type="protein sequence ID" value="ENSPKIP00000029057.1"/>
    <property type="gene ID" value="ENSPKIG00000010447.1"/>
</dbReference>
<dbReference type="Pfam" id="PF01223">
    <property type="entry name" value="Endonuclease_NS"/>
    <property type="match status" value="1"/>
</dbReference>
<dbReference type="SMART" id="SM00892">
    <property type="entry name" value="Endonuclease_NS"/>
    <property type="match status" value="1"/>
</dbReference>
<dbReference type="GO" id="GO:0003676">
    <property type="term" value="F:nucleic acid binding"/>
    <property type="evidence" value="ECO:0007669"/>
    <property type="project" value="InterPro"/>
</dbReference>
<dbReference type="PANTHER" id="PTHR21472:SF30">
    <property type="entry name" value="ENDONUCLEASE DOMAIN-CONTAINING 1 PROTEIN-RELATED"/>
    <property type="match status" value="1"/>
</dbReference>
<evidence type="ECO:0000256" key="1">
    <source>
        <dbReference type="SAM" id="SignalP"/>
    </source>
</evidence>
<name>A0A3B3SE73_9TELE</name>
<dbReference type="STRING" id="1676925.ENSPKIP00000029057"/>
<evidence type="ECO:0000259" key="3">
    <source>
        <dbReference type="SMART" id="SM00892"/>
    </source>
</evidence>
<organism evidence="4 5">
    <name type="scientific">Paramormyrops kingsleyae</name>
    <dbReference type="NCBI Taxonomy" id="1676925"/>
    <lineage>
        <taxon>Eukaryota</taxon>
        <taxon>Metazoa</taxon>
        <taxon>Chordata</taxon>
        <taxon>Craniata</taxon>
        <taxon>Vertebrata</taxon>
        <taxon>Euteleostomi</taxon>
        <taxon>Actinopterygii</taxon>
        <taxon>Neopterygii</taxon>
        <taxon>Teleostei</taxon>
        <taxon>Osteoglossocephala</taxon>
        <taxon>Osteoglossomorpha</taxon>
        <taxon>Osteoglossiformes</taxon>
        <taxon>Mormyridae</taxon>
        <taxon>Paramormyrops</taxon>
    </lineage>
</organism>
<evidence type="ECO:0000259" key="2">
    <source>
        <dbReference type="SMART" id="SM00477"/>
    </source>
</evidence>
<dbReference type="Proteomes" id="UP000261540">
    <property type="component" value="Unplaced"/>
</dbReference>
<feature type="signal peptide" evidence="1">
    <location>
        <begin position="1"/>
        <end position="19"/>
    </location>
</feature>
<evidence type="ECO:0000313" key="4">
    <source>
        <dbReference type="Ensembl" id="ENSPKIP00000029057.1"/>
    </source>
</evidence>
<dbReference type="AlphaFoldDB" id="A0A3B3SE73"/>
<dbReference type="GeneTree" id="ENSGT01030000234592"/>
<feature type="domain" description="ENPP1-3/EXOG-like endonuclease/phosphodiesterase" evidence="2">
    <location>
        <begin position="67"/>
        <end position="272"/>
    </location>
</feature>
<reference evidence="4" key="2">
    <citation type="submission" date="2025-09" db="UniProtKB">
        <authorList>
            <consortium name="Ensembl"/>
        </authorList>
    </citation>
    <scope>IDENTIFICATION</scope>
</reference>
<evidence type="ECO:0000313" key="5">
    <source>
        <dbReference type="Proteomes" id="UP000261540"/>
    </source>
</evidence>
<dbReference type="GO" id="GO:0046872">
    <property type="term" value="F:metal ion binding"/>
    <property type="evidence" value="ECO:0007669"/>
    <property type="project" value="InterPro"/>
</dbReference>
<accession>A0A3B3SE73</accession>
<dbReference type="SUPFAM" id="SSF54060">
    <property type="entry name" value="His-Me finger endonucleases"/>
    <property type="match status" value="1"/>
</dbReference>
<sequence>MQLTCLLSFIVLLPALVLPEVIPPQIAAHTPFVNCNEFFAKPGGIVTFPTIFNQNQYKQICQKYNNMYEFATLYNTDDKIPVYSAYLYRGNEVCDRKNTWYIEPQVSLYHVTPQNNKQDFDVSLVNSNIGVNGAGEHQALNTDYKNQTEYERGHLYPVFHTFQQCTVNATYTLTNAAPQDRSLNRGKWRVATKTFLDAHCFSGFAYVVTGVVPGTGKLNNRVIIPSFFWSAYCCLDKTSMKPTYSGGFITPNNNQRDIPNITVAQLDQTLSDQNHYNTPFSVFRNRC</sequence>
<proteinExistence type="predicted"/>
<dbReference type="GO" id="GO:0016787">
    <property type="term" value="F:hydrolase activity"/>
    <property type="evidence" value="ECO:0007669"/>
    <property type="project" value="InterPro"/>
</dbReference>
<keyword evidence="5" id="KW-1185">Reference proteome</keyword>
<feature type="chain" id="PRO_5017343641" evidence="1">
    <location>
        <begin position="20"/>
        <end position="287"/>
    </location>
</feature>
<reference evidence="4" key="1">
    <citation type="submission" date="2025-08" db="UniProtKB">
        <authorList>
            <consortium name="Ensembl"/>
        </authorList>
    </citation>
    <scope>IDENTIFICATION</scope>
</reference>
<dbReference type="InterPro" id="IPR044925">
    <property type="entry name" value="His-Me_finger_sf"/>
</dbReference>
<dbReference type="PANTHER" id="PTHR21472">
    <property type="entry name" value="ENDONUCLEASE DOMAIN-CONTAINING 1 PROTEIN ENDOD1"/>
    <property type="match status" value="1"/>
</dbReference>
<dbReference type="SMART" id="SM00477">
    <property type="entry name" value="NUC"/>
    <property type="match status" value="1"/>
</dbReference>
<protein>
    <submittedName>
        <fullName evidence="4">Uncharacterized protein</fullName>
    </submittedName>
</protein>
<dbReference type="InterPro" id="IPR044929">
    <property type="entry name" value="DNA/RNA_non-sp_Endonuclease_sf"/>
</dbReference>
<feature type="domain" description="DNA/RNA non-specific endonuclease/pyrophosphatase/phosphodiesterase" evidence="3">
    <location>
        <begin position="66"/>
        <end position="273"/>
    </location>
</feature>
<dbReference type="InterPro" id="IPR039015">
    <property type="entry name" value="ENDOD1"/>
</dbReference>
<keyword evidence="1" id="KW-0732">Signal</keyword>
<dbReference type="InterPro" id="IPR020821">
    <property type="entry name" value="ENPP1-3/EXOG-like_nuc-like"/>
</dbReference>